<proteinExistence type="predicted"/>
<reference evidence="2" key="1">
    <citation type="submission" date="2021-03" db="EMBL/GenBank/DDBJ databases">
        <title>Evolutionary innovations through gain and loss of genes in the ectomycorrhizal Boletales.</title>
        <authorList>
            <person name="Wu G."/>
            <person name="Miyauchi S."/>
            <person name="Morin E."/>
            <person name="Yang Z.-L."/>
            <person name="Xu J."/>
            <person name="Martin F.M."/>
        </authorList>
    </citation>
    <scope>NUCLEOTIDE SEQUENCE</scope>
    <source>
        <strain evidence="2">BR01</strain>
    </source>
</reference>
<dbReference type="EMBL" id="JAGFBS010000061">
    <property type="protein sequence ID" value="KAG6369906.1"/>
    <property type="molecule type" value="Genomic_DNA"/>
</dbReference>
<evidence type="ECO:0000313" key="3">
    <source>
        <dbReference type="Proteomes" id="UP000683000"/>
    </source>
</evidence>
<dbReference type="AlphaFoldDB" id="A0A8I3A3M2"/>
<protein>
    <submittedName>
        <fullName evidence="2">Uncharacterized protein</fullName>
    </submittedName>
</protein>
<dbReference type="Proteomes" id="UP000683000">
    <property type="component" value="Unassembled WGS sequence"/>
</dbReference>
<organism evidence="2 3">
    <name type="scientific">Boletus reticuloceps</name>
    <dbReference type="NCBI Taxonomy" id="495285"/>
    <lineage>
        <taxon>Eukaryota</taxon>
        <taxon>Fungi</taxon>
        <taxon>Dikarya</taxon>
        <taxon>Basidiomycota</taxon>
        <taxon>Agaricomycotina</taxon>
        <taxon>Agaricomycetes</taxon>
        <taxon>Agaricomycetidae</taxon>
        <taxon>Boletales</taxon>
        <taxon>Boletineae</taxon>
        <taxon>Boletaceae</taxon>
        <taxon>Boletoideae</taxon>
        <taxon>Boletus</taxon>
    </lineage>
</organism>
<keyword evidence="3" id="KW-1185">Reference proteome</keyword>
<sequence length="464" mass="51735">MTDHASNWATSSSLSQAPLLDPGTPTAPLASGQCEVLGDCPISDPATLINRATSPDERLLPPTARPTLDTCPNDDPNPETHFLTQVVQSVDRDRCLSIVESVQTPFFDKLVFDNVTPEEFNLISTLPAEDRRYRSIAKLVYLPDLHRLVAMAPYAIHEAPILHFSKRVDKMLSRLSLDDDNDVAIELHTNLAIDDGAATNLIIPDFRLDLCSRRVARSPSVPFWVGEIGLSSGVPLMRRQLVSAARMAPELDFAFMISIRERARCSPPIDHPLRSRPYLSYAAFEHLIAVNAAPLPPVVVEDICWAEIKSITFHCFLREDNDQFDFSGKGSLCARGTLFPNLEMDPVNAMLDQATRRLLSRIADTMQTLHVDATRIAYVRAACETTRFPVDWPSLLLDMQRALFSTAYSRCSVWRRRRDSKEDAKRKSDDKSGHPPLQIPASSHGSAAQTSNSSSKKRKHRKGK</sequence>
<feature type="region of interest" description="Disordered" evidence="1">
    <location>
        <begin position="418"/>
        <end position="464"/>
    </location>
</feature>
<name>A0A8I3A3M2_9AGAM</name>
<dbReference type="OrthoDB" id="2679919at2759"/>
<feature type="compositionally biased region" description="Basic residues" evidence="1">
    <location>
        <begin position="455"/>
        <end position="464"/>
    </location>
</feature>
<comment type="caution">
    <text evidence="2">The sequence shown here is derived from an EMBL/GenBank/DDBJ whole genome shotgun (WGS) entry which is preliminary data.</text>
</comment>
<evidence type="ECO:0000313" key="2">
    <source>
        <dbReference type="EMBL" id="KAG6369906.1"/>
    </source>
</evidence>
<evidence type="ECO:0000256" key="1">
    <source>
        <dbReference type="SAM" id="MobiDB-lite"/>
    </source>
</evidence>
<feature type="region of interest" description="Disordered" evidence="1">
    <location>
        <begin position="1"/>
        <end position="26"/>
    </location>
</feature>
<feature type="compositionally biased region" description="Polar residues" evidence="1">
    <location>
        <begin position="1"/>
        <end position="16"/>
    </location>
</feature>
<feature type="compositionally biased region" description="Polar residues" evidence="1">
    <location>
        <begin position="440"/>
        <end position="450"/>
    </location>
</feature>
<feature type="compositionally biased region" description="Basic and acidic residues" evidence="1">
    <location>
        <begin position="419"/>
        <end position="433"/>
    </location>
</feature>
<accession>A0A8I3A3M2</accession>
<gene>
    <name evidence="2" type="ORF">JVT61DRAFT_13372</name>
</gene>